<dbReference type="PANTHER" id="PTHR47272:SF1">
    <property type="entry name" value="PIGGYBAC TRANSPOSABLE ELEMENT-DERIVED PROTEIN 3-LIKE"/>
    <property type="match status" value="1"/>
</dbReference>
<keyword evidence="2" id="KW-1185">Reference proteome</keyword>
<accession>A0A0V1I7I5</accession>
<comment type="caution">
    <text evidence="1">The sequence shown here is derived from an EMBL/GenBank/DDBJ whole genome shotgun (WGS) entry which is preliminary data.</text>
</comment>
<dbReference type="OrthoDB" id="5920734at2759"/>
<sequence>MVVYPDADISESDIDTDEELAEEPFDASDDGEIKEVTAMDIEILTSILLKMPYTHVAANGRRPGKAVLIMNHDAVAFGYRRSCCALLWWLLLARCNEHLKRLFGVRFMKHSGRMSSSKGVGGRKVNSCGDDPVENNKAVADPPAVTANPLHTFGFCGGHISRNWFDYLLRFIHFNDNNGIIRDQNHPQFDWFCKQSVDEQMIPYKGRCRMKHCMPYKAHSWGLKIFCHELPKHQTFRYTKCSFITISSFWSSMERCQASWFDSNEVTLSSSYYGVESQGTVRRWDKRCKRFIGIPYPAVVLDYNKFIGGVDLSTMLMSACEKDHDSGTDGFFTGYLCLPNPA</sequence>
<proteinExistence type="predicted"/>
<dbReference type="PANTHER" id="PTHR47272">
    <property type="entry name" value="DDE_TNP_1_7 DOMAIN-CONTAINING PROTEIN"/>
    <property type="match status" value="1"/>
</dbReference>
<reference evidence="1 2" key="1">
    <citation type="submission" date="2015-01" db="EMBL/GenBank/DDBJ databases">
        <title>Evolution of Trichinella species and genotypes.</title>
        <authorList>
            <person name="Korhonen P.K."/>
            <person name="Edoardo P."/>
            <person name="Giuseppe L.R."/>
            <person name="Gasser R.B."/>
        </authorList>
    </citation>
    <scope>NUCLEOTIDE SEQUENCE [LARGE SCALE GENOMIC DNA]</scope>
    <source>
        <strain evidence="1">ISS1029</strain>
    </source>
</reference>
<organism evidence="1 2">
    <name type="scientific">Trichinella zimbabwensis</name>
    <dbReference type="NCBI Taxonomy" id="268475"/>
    <lineage>
        <taxon>Eukaryota</taxon>
        <taxon>Metazoa</taxon>
        <taxon>Ecdysozoa</taxon>
        <taxon>Nematoda</taxon>
        <taxon>Enoplea</taxon>
        <taxon>Dorylaimia</taxon>
        <taxon>Trichinellida</taxon>
        <taxon>Trichinellidae</taxon>
        <taxon>Trichinella</taxon>
    </lineage>
</organism>
<dbReference type="AlphaFoldDB" id="A0A0V1I7I5"/>
<evidence type="ECO:0000313" key="2">
    <source>
        <dbReference type="Proteomes" id="UP000055024"/>
    </source>
</evidence>
<dbReference type="EMBL" id="JYDP01000002">
    <property type="protein sequence ID" value="KRZ18825.1"/>
    <property type="molecule type" value="Genomic_DNA"/>
</dbReference>
<dbReference type="Proteomes" id="UP000055024">
    <property type="component" value="Unassembled WGS sequence"/>
</dbReference>
<name>A0A0V1I7I5_9BILA</name>
<gene>
    <name evidence="1" type="ORF">T11_15743</name>
</gene>
<evidence type="ECO:0008006" key="3">
    <source>
        <dbReference type="Google" id="ProtNLM"/>
    </source>
</evidence>
<evidence type="ECO:0000313" key="1">
    <source>
        <dbReference type="EMBL" id="KRZ18825.1"/>
    </source>
</evidence>
<protein>
    <recommendedName>
        <fullName evidence="3">PiggyBac transposable element-derived protein domain-containing protein</fullName>
    </recommendedName>
</protein>